<evidence type="ECO:0000313" key="13">
    <source>
        <dbReference type="Proteomes" id="UP000315017"/>
    </source>
</evidence>
<dbReference type="PROSITE" id="PS00211">
    <property type="entry name" value="ABC_TRANSPORTER_1"/>
    <property type="match status" value="1"/>
</dbReference>
<dbReference type="Gene3D" id="3.40.50.300">
    <property type="entry name" value="P-loop containing nucleotide triphosphate hydrolases"/>
    <property type="match status" value="1"/>
</dbReference>
<feature type="transmembrane region" description="Helical" evidence="9">
    <location>
        <begin position="313"/>
        <end position="331"/>
    </location>
</feature>
<dbReference type="PANTHER" id="PTHR43394:SF1">
    <property type="entry name" value="ATP-BINDING CASSETTE SUB-FAMILY B MEMBER 10, MITOCHONDRIAL"/>
    <property type="match status" value="1"/>
</dbReference>
<dbReference type="SMART" id="SM00382">
    <property type="entry name" value="AAA"/>
    <property type="match status" value="1"/>
</dbReference>
<keyword evidence="6 12" id="KW-0067">ATP-binding</keyword>
<protein>
    <submittedName>
        <fullName evidence="12">Putative ABC transporter ATP-binding protein</fullName>
    </submittedName>
</protein>
<keyword evidence="2" id="KW-0813">Transport</keyword>
<dbReference type="KEGG" id="aagg:ETAA8_62750"/>
<gene>
    <name evidence="12" type="ORF">ETAA8_62750</name>
</gene>
<dbReference type="InterPro" id="IPR003439">
    <property type="entry name" value="ABC_transporter-like_ATP-bd"/>
</dbReference>
<dbReference type="SUPFAM" id="SSF90123">
    <property type="entry name" value="ABC transporter transmembrane region"/>
    <property type="match status" value="1"/>
</dbReference>
<evidence type="ECO:0000259" key="11">
    <source>
        <dbReference type="PROSITE" id="PS50929"/>
    </source>
</evidence>
<dbReference type="RefSeq" id="WP_145097728.1">
    <property type="nucleotide sequence ID" value="NZ_CP036274.1"/>
</dbReference>
<dbReference type="SUPFAM" id="SSF52540">
    <property type="entry name" value="P-loop containing nucleoside triphosphate hydrolases"/>
    <property type="match status" value="1"/>
</dbReference>
<dbReference type="GO" id="GO:0015421">
    <property type="term" value="F:ABC-type oligopeptide transporter activity"/>
    <property type="evidence" value="ECO:0007669"/>
    <property type="project" value="TreeGrafter"/>
</dbReference>
<dbReference type="CDD" id="cd07346">
    <property type="entry name" value="ABC_6TM_exporters"/>
    <property type="match status" value="1"/>
</dbReference>
<accession>A0A517YLL7</accession>
<dbReference type="GO" id="GO:0005886">
    <property type="term" value="C:plasma membrane"/>
    <property type="evidence" value="ECO:0007669"/>
    <property type="project" value="UniProtKB-SubCell"/>
</dbReference>
<reference evidence="12 13" key="1">
    <citation type="submission" date="2019-02" db="EMBL/GenBank/DDBJ databases">
        <title>Deep-cultivation of Planctomycetes and their phenomic and genomic characterization uncovers novel biology.</title>
        <authorList>
            <person name="Wiegand S."/>
            <person name="Jogler M."/>
            <person name="Boedeker C."/>
            <person name="Pinto D."/>
            <person name="Vollmers J."/>
            <person name="Rivas-Marin E."/>
            <person name="Kohn T."/>
            <person name="Peeters S.H."/>
            <person name="Heuer A."/>
            <person name="Rast P."/>
            <person name="Oberbeckmann S."/>
            <person name="Bunk B."/>
            <person name="Jeske O."/>
            <person name="Meyerdierks A."/>
            <person name="Storesund J.E."/>
            <person name="Kallscheuer N."/>
            <person name="Luecker S."/>
            <person name="Lage O.M."/>
            <person name="Pohl T."/>
            <person name="Merkel B.J."/>
            <person name="Hornburger P."/>
            <person name="Mueller R.-W."/>
            <person name="Bruemmer F."/>
            <person name="Labrenz M."/>
            <person name="Spormann A.M."/>
            <person name="Op den Camp H."/>
            <person name="Overmann J."/>
            <person name="Amann R."/>
            <person name="Jetten M.S.M."/>
            <person name="Mascher T."/>
            <person name="Medema M.H."/>
            <person name="Devos D.P."/>
            <person name="Kaster A.-K."/>
            <person name="Ovreas L."/>
            <person name="Rohde M."/>
            <person name="Galperin M.Y."/>
            <person name="Jogler C."/>
        </authorList>
    </citation>
    <scope>NUCLEOTIDE SEQUENCE [LARGE SCALE GENOMIC DNA]</scope>
    <source>
        <strain evidence="12 13">ETA_A8</strain>
    </source>
</reference>
<name>A0A517YLL7_9BACT</name>
<dbReference type="Pfam" id="PF00005">
    <property type="entry name" value="ABC_tran"/>
    <property type="match status" value="1"/>
</dbReference>
<dbReference type="OrthoDB" id="9762778at2"/>
<evidence type="ECO:0000256" key="1">
    <source>
        <dbReference type="ARBA" id="ARBA00004651"/>
    </source>
</evidence>
<dbReference type="InterPro" id="IPR027417">
    <property type="entry name" value="P-loop_NTPase"/>
</dbReference>
<feature type="transmembrane region" description="Helical" evidence="9">
    <location>
        <begin position="51"/>
        <end position="70"/>
    </location>
</feature>
<feature type="transmembrane region" description="Helical" evidence="9">
    <location>
        <begin position="90"/>
        <end position="109"/>
    </location>
</feature>
<dbReference type="FunFam" id="3.40.50.300:FF:000221">
    <property type="entry name" value="Multidrug ABC transporter ATP-binding protein"/>
    <property type="match status" value="1"/>
</dbReference>
<keyword evidence="5" id="KW-0547">Nucleotide-binding</keyword>
<keyword evidence="4 9" id="KW-0812">Transmembrane</keyword>
<dbReference type="GO" id="GO:0005524">
    <property type="term" value="F:ATP binding"/>
    <property type="evidence" value="ECO:0007669"/>
    <property type="project" value="UniProtKB-KW"/>
</dbReference>
<keyword evidence="8 9" id="KW-0472">Membrane</keyword>
<sequence length="611" mass="67606">MTTAPERAIRKLSITAARATDEREPDKRPLDIGLITRLFGYMRPYAVKRNVLLVCVVLRAIQLPSIAWTIGAVINGPITNHAKFENPVQAILLGALGLGLLALSTQVVFHFRQRLALEMGEAVIHDLRREIFAHLQQMPMSFYNKTKLGRIISRVTSDCESLRVGVQDVLFVSLVGILQMIVAGAFMLYSDAVLFSVVLAMSPVLFLLNRIFRKKLSAAYRVVQESFSRLTATLAESINGVRVTQGYVRQDVNAELFRELLDWHGDNVVRAVRREGLLLPLLELNSQIFIVALLLIGGYRVLNPATQMPVDNLIYFFFLANSFFSPIQILGNQYNQALTAMAGAERVFALLDRQPEWTDVENAQPLPPVIGHVELANVTFGYDPERPVLHEISLTAQPGQTIALVGRTGSGKSSIINLIARFYLPQHGQVLIDGHDTRLVSGESLHHQMGLVLQQNFLFSGTVKENIRVGRPEATDDEVVLTTLQLDCLDMLADLPKGLETQVGERGAQLSLGQRQLVCFCRALLANPRILILDEATSSVDTLTELRIQSALAKLLSGRTSFVVAHRLSTIRSADQVLVLENGRIIERGNHLELIALGGAYAGMVRQFSQG</sequence>
<dbReference type="GO" id="GO:0016887">
    <property type="term" value="F:ATP hydrolysis activity"/>
    <property type="evidence" value="ECO:0007669"/>
    <property type="project" value="InterPro"/>
</dbReference>
<keyword evidence="3" id="KW-1003">Cell membrane</keyword>
<proteinExistence type="predicted"/>
<feature type="transmembrane region" description="Helical" evidence="9">
    <location>
        <begin position="277"/>
        <end position="301"/>
    </location>
</feature>
<organism evidence="12 13">
    <name type="scientific">Anatilimnocola aggregata</name>
    <dbReference type="NCBI Taxonomy" id="2528021"/>
    <lineage>
        <taxon>Bacteria</taxon>
        <taxon>Pseudomonadati</taxon>
        <taxon>Planctomycetota</taxon>
        <taxon>Planctomycetia</taxon>
        <taxon>Pirellulales</taxon>
        <taxon>Pirellulaceae</taxon>
        <taxon>Anatilimnocola</taxon>
    </lineage>
</organism>
<dbReference type="InterPro" id="IPR011527">
    <property type="entry name" value="ABC1_TM_dom"/>
</dbReference>
<dbReference type="Pfam" id="PF00664">
    <property type="entry name" value="ABC_membrane"/>
    <property type="match status" value="1"/>
</dbReference>
<evidence type="ECO:0000256" key="8">
    <source>
        <dbReference type="ARBA" id="ARBA00023136"/>
    </source>
</evidence>
<feature type="transmembrane region" description="Helical" evidence="9">
    <location>
        <begin position="169"/>
        <end position="187"/>
    </location>
</feature>
<dbReference type="InterPro" id="IPR039421">
    <property type="entry name" value="Type_1_exporter"/>
</dbReference>
<keyword evidence="13" id="KW-1185">Reference proteome</keyword>
<dbReference type="InterPro" id="IPR017871">
    <property type="entry name" value="ABC_transporter-like_CS"/>
</dbReference>
<comment type="subcellular location">
    <subcellularLocation>
        <location evidence="1">Cell membrane</location>
        <topology evidence="1">Multi-pass membrane protein</topology>
    </subcellularLocation>
</comment>
<feature type="domain" description="ABC transmembrane type-1" evidence="11">
    <location>
        <begin position="65"/>
        <end position="339"/>
    </location>
</feature>
<evidence type="ECO:0000256" key="3">
    <source>
        <dbReference type="ARBA" id="ARBA00022475"/>
    </source>
</evidence>
<evidence type="ECO:0000256" key="5">
    <source>
        <dbReference type="ARBA" id="ARBA00022741"/>
    </source>
</evidence>
<dbReference type="InterPro" id="IPR036640">
    <property type="entry name" value="ABC1_TM_sf"/>
</dbReference>
<dbReference type="InterPro" id="IPR003593">
    <property type="entry name" value="AAA+_ATPase"/>
</dbReference>
<dbReference type="EMBL" id="CP036274">
    <property type="protein sequence ID" value="QDU31122.1"/>
    <property type="molecule type" value="Genomic_DNA"/>
</dbReference>
<dbReference type="PROSITE" id="PS50893">
    <property type="entry name" value="ABC_TRANSPORTER_2"/>
    <property type="match status" value="1"/>
</dbReference>
<dbReference type="PROSITE" id="PS50929">
    <property type="entry name" value="ABC_TM1F"/>
    <property type="match status" value="1"/>
</dbReference>
<evidence type="ECO:0000256" key="9">
    <source>
        <dbReference type="SAM" id="Phobius"/>
    </source>
</evidence>
<evidence type="ECO:0000256" key="6">
    <source>
        <dbReference type="ARBA" id="ARBA00022840"/>
    </source>
</evidence>
<keyword evidence="7 9" id="KW-1133">Transmembrane helix</keyword>
<dbReference type="CDD" id="cd03254">
    <property type="entry name" value="ABCC_Glucan_exporter_like"/>
    <property type="match status" value="1"/>
</dbReference>
<dbReference type="AlphaFoldDB" id="A0A517YLL7"/>
<evidence type="ECO:0000256" key="2">
    <source>
        <dbReference type="ARBA" id="ARBA00022448"/>
    </source>
</evidence>
<feature type="transmembrane region" description="Helical" evidence="9">
    <location>
        <begin position="193"/>
        <end position="212"/>
    </location>
</feature>
<dbReference type="Gene3D" id="1.20.1560.10">
    <property type="entry name" value="ABC transporter type 1, transmembrane domain"/>
    <property type="match status" value="1"/>
</dbReference>
<feature type="domain" description="ABC transporter" evidence="10">
    <location>
        <begin position="373"/>
        <end position="607"/>
    </location>
</feature>
<evidence type="ECO:0000256" key="4">
    <source>
        <dbReference type="ARBA" id="ARBA00022692"/>
    </source>
</evidence>
<dbReference type="Proteomes" id="UP000315017">
    <property type="component" value="Chromosome"/>
</dbReference>
<evidence type="ECO:0000256" key="7">
    <source>
        <dbReference type="ARBA" id="ARBA00022989"/>
    </source>
</evidence>
<dbReference type="PANTHER" id="PTHR43394">
    <property type="entry name" value="ATP-DEPENDENT PERMEASE MDL1, MITOCHONDRIAL"/>
    <property type="match status" value="1"/>
</dbReference>
<evidence type="ECO:0000259" key="10">
    <source>
        <dbReference type="PROSITE" id="PS50893"/>
    </source>
</evidence>
<evidence type="ECO:0000313" key="12">
    <source>
        <dbReference type="EMBL" id="QDU31122.1"/>
    </source>
</evidence>